<keyword evidence="2" id="KW-1185">Reference proteome</keyword>
<reference evidence="1 2" key="1">
    <citation type="submission" date="2020-02" db="EMBL/GenBank/DDBJ databases">
        <title>Genome sequence of the type strain CCBAU10050 of Rhizobium daejeonense.</title>
        <authorList>
            <person name="Gao J."/>
            <person name="Sun J."/>
        </authorList>
    </citation>
    <scope>NUCLEOTIDE SEQUENCE [LARGE SCALE GENOMIC DNA]</scope>
    <source>
        <strain evidence="1 2">CCBAU10050</strain>
    </source>
</reference>
<comment type="caution">
    <text evidence="1">The sequence shown here is derived from an EMBL/GenBank/DDBJ whole genome shotgun (WGS) entry which is preliminary data.</text>
</comment>
<evidence type="ECO:0000313" key="2">
    <source>
        <dbReference type="Proteomes" id="UP000477849"/>
    </source>
</evidence>
<dbReference type="RefSeq" id="WP_163900744.1">
    <property type="nucleotide sequence ID" value="NZ_CP048427.1"/>
</dbReference>
<accession>A0A6M1S6G1</accession>
<sequence length="81" mass="9612">MKTYFVAAVFHDAKMLLLPQTRKPFLKEGLIPTILRKWDGAEKKSRMCGSQGKTGRKIRRIRHVEKWPESRRSGWNYNRPK</sequence>
<protein>
    <submittedName>
        <fullName evidence="1">Uncharacterized protein</fullName>
    </submittedName>
</protein>
<organism evidence="1 2">
    <name type="scientific">Rhizobium daejeonense</name>
    <dbReference type="NCBI Taxonomy" id="240521"/>
    <lineage>
        <taxon>Bacteria</taxon>
        <taxon>Pseudomonadati</taxon>
        <taxon>Pseudomonadota</taxon>
        <taxon>Alphaproteobacteria</taxon>
        <taxon>Hyphomicrobiales</taxon>
        <taxon>Rhizobiaceae</taxon>
        <taxon>Rhizobium/Agrobacterium group</taxon>
        <taxon>Rhizobium</taxon>
    </lineage>
</organism>
<name>A0A6M1S6G1_9HYPH</name>
<dbReference type="EMBL" id="JAAKZH010000001">
    <property type="protein sequence ID" value="NGO62266.1"/>
    <property type="molecule type" value="Genomic_DNA"/>
</dbReference>
<dbReference type="AlphaFoldDB" id="A0A6M1S6G1"/>
<proteinExistence type="predicted"/>
<gene>
    <name evidence="1" type="ORF">G6N76_01160</name>
</gene>
<evidence type="ECO:0000313" key="1">
    <source>
        <dbReference type="EMBL" id="NGO62266.1"/>
    </source>
</evidence>
<dbReference type="Proteomes" id="UP000477849">
    <property type="component" value="Unassembled WGS sequence"/>
</dbReference>